<organism evidence="2">
    <name type="scientific">Arundo donax</name>
    <name type="common">Giant reed</name>
    <name type="synonym">Donax arundinaceus</name>
    <dbReference type="NCBI Taxonomy" id="35708"/>
    <lineage>
        <taxon>Eukaryota</taxon>
        <taxon>Viridiplantae</taxon>
        <taxon>Streptophyta</taxon>
        <taxon>Embryophyta</taxon>
        <taxon>Tracheophyta</taxon>
        <taxon>Spermatophyta</taxon>
        <taxon>Magnoliopsida</taxon>
        <taxon>Liliopsida</taxon>
        <taxon>Poales</taxon>
        <taxon>Poaceae</taxon>
        <taxon>PACMAD clade</taxon>
        <taxon>Arundinoideae</taxon>
        <taxon>Arundineae</taxon>
        <taxon>Arundo</taxon>
    </lineage>
</organism>
<proteinExistence type="predicted"/>
<evidence type="ECO:0000313" key="2">
    <source>
        <dbReference type="EMBL" id="JAE35902.1"/>
    </source>
</evidence>
<reference evidence="2" key="1">
    <citation type="submission" date="2014-09" db="EMBL/GenBank/DDBJ databases">
        <authorList>
            <person name="Magalhaes I.L.F."/>
            <person name="Oliveira U."/>
            <person name="Santos F.R."/>
            <person name="Vidigal T.H.D.A."/>
            <person name="Brescovit A.D."/>
            <person name="Santos A.J."/>
        </authorList>
    </citation>
    <scope>NUCLEOTIDE SEQUENCE</scope>
    <source>
        <tissue evidence="2">Shoot tissue taken approximately 20 cm above the soil surface</tissue>
    </source>
</reference>
<dbReference type="EMBL" id="GBRH01161994">
    <property type="protein sequence ID" value="JAE35902.1"/>
    <property type="molecule type" value="Transcribed_RNA"/>
</dbReference>
<protein>
    <submittedName>
        <fullName evidence="2">Uncharacterized protein</fullName>
    </submittedName>
</protein>
<feature type="chain" id="PRO_5002046612" evidence="1">
    <location>
        <begin position="22"/>
        <end position="57"/>
    </location>
</feature>
<evidence type="ECO:0000256" key="1">
    <source>
        <dbReference type="SAM" id="SignalP"/>
    </source>
</evidence>
<accession>A0A0A9HGM4</accession>
<keyword evidence="1" id="KW-0732">Signal</keyword>
<dbReference type="AlphaFoldDB" id="A0A0A9HGM4"/>
<name>A0A0A9HGM4_ARUDO</name>
<feature type="signal peptide" evidence="1">
    <location>
        <begin position="1"/>
        <end position="21"/>
    </location>
</feature>
<reference evidence="2" key="2">
    <citation type="journal article" date="2015" name="Data Brief">
        <title>Shoot transcriptome of the giant reed, Arundo donax.</title>
        <authorList>
            <person name="Barrero R.A."/>
            <person name="Guerrero F.D."/>
            <person name="Moolhuijzen P."/>
            <person name="Goolsby J.A."/>
            <person name="Tidwell J."/>
            <person name="Bellgard S.E."/>
            <person name="Bellgard M.I."/>
        </authorList>
    </citation>
    <scope>NUCLEOTIDE SEQUENCE</scope>
    <source>
        <tissue evidence="2">Shoot tissue taken approximately 20 cm above the soil surface</tissue>
    </source>
</reference>
<sequence length="57" mass="6441">MFVVFVGFNVLFFWRPFNLLSLECMLELGIQAFSVLSHRTLSACHDSHDTGPLAVLL</sequence>